<keyword evidence="5 8" id="KW-0472">Membrane</keyword>
<dbReference type="SUPFAM" id="SSF103473">
    <property type="entry name" value="MFS general substrate transporter"/>
    <property type="match status" value="1"/>
</dbReference>
<evidence type="ECO:0000256" key="3">
    <source>
        <dbReference type="ARBA" id="ARBA00022692"/>
    </source>
</evidence>
<feature type="domain" description="Major facilitator superfamily (MFS) profile" evidence="9">
    <location>
        <begin position="95"/>
        <end position="539"/>
    </location>
</feature>
<name>A0A8H7Q837_9FUNG</name>
<keyword evidence="6" id="KW-0325">Glycoprotein</keyword>
<dbReference type="GO" id="GO:0005739">
    <property type="term" value="C:mitochondrion"/>
    <property type="evidence" value="ECO:0007669"/>
    <property type="project" value="InterPro"/>
</dbReference>
<dbReference type="AlphaFoldDB" id="A0A8H7Q837"/>
<sequence length="787" mass="86596">MLSSTENSTNGSATSSPNMSRKNSLATLSCNSPDKAYIKPEFGQHISMKDIMAGKEGISDSDEDTLADESAMSIVEKNEEAEPYCIFSPRKKWAIVMMAAVATFISPLTANIFLPAMNSMQESLNVSITEIKLGVTVYMIFQAISPSFWGALSDVWGRRPVYLSTLLVYVGACVGLAMTQSYPVLLVWRMIQAFGSSSVVAIGAGTIADICTPYERGGYMGYYSLGTTSGPVLGPVIGGIISQSLGWRWIFWVLAMLGGALIIVLFLFLNETLRSLVGNGSGYANPTPFQWLKRRRDGRRSGPQEHAQVRPPEAKRKSLNPFQSLLYLREKDVAILVLYYAFQYGGIYCFTTSVPVIFSEIYGLNDMQIGLTYLANGIGCVFGSVVQGKLLDRNFQTIAIKHGIDPAKLKDGKLTPEFPLEYARLRLAWIHALVFNITLVIYGWCLYVKAHLAIILVLHFILGVTGVANTNSIQTLMVDMFPGRSASIMASNNLVRCLFGAGATVLIDPALEALGVGWSLSGLALAEMGSNLEAAANGKMAGRSSRKWQITKKDIVNYQIPYNPFPSLFFLPYINQSNAPRKIFLSLSKAPPGEKRAARKFQFDDVYSGRRYQNNLARQASFHSFNTEMAPRIPSSLLSSRLLLTRVAATPASVTASRNQSTVSTGKVVEDPQIGDYPNLPHLSNQIRSPFGWDDNQDRRNFGEPLNEQDEVLGVWAPDLHTYSPFKALAQFGAFIGVISAFSYLVYKTYPEKTAIPRTYPYGGLKQELGARDGDIKERGARTESEE</sequence>
<dbReference type="InterPro" id="IPR020846">
    <property type="entry name" value="MFS_dom"/>
</dbReference>
<feature type="region of interest" description="Disordered" evidence="7">
    <location>
        <begin position="1"/>
        <end position="25"/>
    </location>
</feature>
<evidence type="ECO:0000259" key="9">
    <source>
        <dbReference type="PROSITE" id="PS50850"/>
    </source>
</evidence>
<dbReference type="Gene3D" id="1.20.1720.10">
    <property type="entry name" value="Multidrug resistance protein D"/>
    <property type="match status" value="1"/>
</dbReference>
<dbReference type="GO" id="GO:0005886">
    <property type="term" value="C:plasma membrane"/>
    <property type="evidence" value="ECO:0007669"/>
    <property type="project" value="TreeGrafter"/>
</dbReference>
<evidence type="ECO:0000313" key="11">
    <source>
        <dbReference type="Proteomes" id="UP000612746"/>
    </source>
</evidence>
<evidence type="ECO:0000256" key="7">
    <source>
        <dbReference type="SAM" id="MobiDB-lite"/>
    </source>
</evidence>
<evidence type="ECO:0000256" key="4">
    <source>
        <dbReference type="ARBA" id="ARBA00022989"/>
    </source>
</evidence>
<dbReference type="OrthoDB" id="440553at2759"/>
<dbReference type="FunFam" id="1.20.1720.10:FF:000009">
    <property type="entry name" value="MFS multidrug transporter"/>
    <property type="match status" value="1"/>
</dbReference>
<dbReference type="FunFam" id="1.20.1250.20:FF:000172">
    <property type="entry name" value="MFS multidrug resistance transporter"/>
    <property type="match status" value="1"/>
</dbReference>
<feature type="compositionally biased region" description="Basic and acidic residues" evidence="7">
    <location>
        <begin position="769"/>
        <end position="787"/>
    </location>
</feature>
<feature type="transmembrane region" description="Helical" evidence="8">
    <location>
        <begin position="427"/>
        <end position="444"/>
    </location>
</feature>
<evidence type="ECO:0000313" key="10">
    <source>
        <dbReference type="EMBL" id="KAG2187593.1"/>
    </source>
</evidence>
<dbReference type="GO" id="GO:0015137">
    <property type="term" value="F:citrate transmembrane transporter activity"/>
    <property type="evidence" value="ECO:0007669"/>
    <property type="project" value="UniProtKB-ARBA"/>
</dbReference>
<keyword evidence="2" id="KW-0813">Transport</keyword>
<feature type="transmembrane region" description="Helical" evidence="8">
    <location>
        <begin position="133"/>
        <end position="152"/>
    </location>
</feature>
<dbReference type="InterPro" id="IPR011701">
    <property type="entry name" value="MFS"/>
</dbReference>
<dbReference type="PROSITE" id="PS50850">
    <property type="entry name" value="MFS"/>
    <property type="match status" value="1"/>
</dbReference>
<comment type="subcellular location">
    <subcellularLocation>
        <location evidence="1">Membrane</location>
        <topology evidence="1">Multi-pass membrane protein</topology>
    </subcellularLocation>
</comment>
<dbReference type="Pfam" id="PF07690">
    <property type="entry name" value="MFS_1"/>
    <property type="match status" value="1"/>
</dbReference>
<feature type="transmembrane region" description="Helical" evidence="8">
    <location>
        <begin position="450"/>
        <end position="468"/>
    </location>
</feature>
<feature type="transmembrane region" description="Helical" evidence="8">
    <location>
        <begin position="93"/>
        <end position="113"/>
    </location>
</feature>
<feature type="region of interest" description="Disordered" evidence="7">
    <location>
        <begin position="767"/>
        <end position="787"/>
    </location>
</feature>
<proteinExistence type="predicted"/>
<organism evidence="10 11">
    <name type="scientific">Umbelopsis vinacea</name>
    <dbReference type="NCBI Taxonomy" id="44442"/>
    <lineage>
        <taxon>Eukaryota</taxon>
        <taxon>Fungi</taxon>
        <taxon>Fungi incertae sedis</taxon>
        <taxon>Mucoromycota</taxon>
        <taxon>Mucoromycotina</taxon>
        <taxon>Umbelopsidomycetes</taxon>
        <taxon>Umbelopsidales</taxon>
        <taxon>Umbelopsidaceae</taxon>
        <taxon>Umbelopsis</taxon>
    </lineage>
</organism>
<feature type="transmembrane region" description="Helical" evidence="8">
    <location>
        <begin position="249"/>
        <end position="269"/>
    </location>
</feature>
<dbReference type="PANTHER" id="PTHR23502">
    <property type="entry name" value="MAJOR FACILITATOR SUPERFAMILY"/>
    <property type="match status" value="1"/>
</dbReference>
<dbReference type="EMBL" id="JAEPRA010000003">
    <property type="protein sequence ID" value="KAG2187593.1"/>
    <property type="molecule type" value="Genomic_DNA"/>
</dbReference>
<evidence type="ECO:0000256" key="2">
    <source>
        <dbReference type="ARBA" id="ARBA00022448"/>
    </source>
</evidence>
<evidence type="ECO:0000256" key="8">
    <source>
        <dbReference type="SAM" id="Phobius"/>
    </source>
</evidence>
<feature type="transmembrane region" description="Helical" evidence="8">
    <location>
        <begin position="190"/>
        <end position="210"/>
    </location>
</feature>
<evidence type="ECO:0000256" key="6">
    <source>
        <dbReference type="ARBA" id="ARBA00023180"/>
    </source>
</evidence>
<dbReference type="Gene3D" id="1.20.1250.20">
    <property type="entry name" value="MFS general substrate transporter like domains"/>
    <property type="match status" value="1"/>
</dbReference>
<gene>
    <name evidence="10" type="ORF">INT44_005282</name>
</gene>
<dbReference type="Proteomes" id="UP000612746">
    <property type="component" value="Unassembled WGS sequence"/>
</dbReference>
<dbReference type="Pfam" id="PF05821">
    <property type="entry name" value="NDUF_B8"/>
    <property type="match status" value="1"/>
</dbReference>
<reference evidence="10" key="1">
    <citation type="submission" date="2020-12" db="EMBL/GenBank/DDBJ databases">
        <title>Metabolic potential, ecology and presence of endohyphal bacteria is reflected in genomic diversity of Mucoromycotina.</title>
        <authorList>
            <person name="Muszewska A."/>
            <person name="Okrasinska A."/>
            <person name="Steczkiewicz K."/>
            <person name="Drgas O."/>
            <person name="Orlowska M."/>
            <person name="Perlinska-Lenart U."/>
            <person name="Aleksandrzak-Piekarczyk T."/>
            <person name="Szatraj K."/>
            <person name="Zielenkiewicz U."/>
            <person name="Pilsyk S."/>
            <person name="Malc E."/>
            <person name="Mieczkowski P."/>
            <person name="Kruszewska J.S."/>
            <person name="Biernat P."/>
            <person name="Pawlowska J."/>
        </authorList>
    </citation>
    <scope>NUCLEOTIDE SEQUENCE</scope>
    <source>
        <strain evidence="10">WA0000051536</strain>
    </source>
</reference>
<feature type="transmembrane region" description="Helical" evidence="8">
    <location>
        <begin position="161"/>
        <end position="178"/>
    </location>
</feature>
<feature type="transmembrane region" description="Helical" evidence="8">
    <location>
        <begin position="222"/>
        <end position="243"/>
    </location>
</feature>
<dbReference type="GO" id="GO:0140115">
    <property type="term" value="P:export across plasma membrane"/>
    <property type="evidence" value="ECO:0007669"/>
    <property type="project" value="UniProtKB-ARBA"/>
</dbReference>
<keyword evidence="4 8" id="KW-1133">Transmembrane helix</keyword>
<feature type="transmembrane region" description="Helical" evidence="8">
    <location>
        <begin position="333"/>
        <end position="358"/>
    </location>
</feature>
<evidence type="ECO:0000256" key="1">
    <source>
        <dbReference type="ARBA" id="ARBA00004141"/>
    </source>
</evidence>
<feature type="transmembrane region" description="Helical" evidence="8">
    <location>
        <begin position="370"/>
        <end position="391"/>
    </location>
</feature>
<keyword evidence="3 8" id="KW-0812">Transmembrane</keyword>
<feature type="transmembrane region" description="Helical" evidence="8">
    <location>
        <begin position="728"/>
        <end position="747"/>
    </location>
</feature>
<dbReference type="InterPro" id="IPR036259">
    <property type="entry name" value="MFS_trans_sf"/>
</dbReference>
<protein>
    <recommendedName>
        <fullName evidence="9">Major facilitator superfamily (MFS) profile domain-containing protein</fullName>
    </recommendedName>
</protein>
<dbReference type="InterPro" id="IPR008699">
    <property type="entry name" value="NDUFB8"/>
</dbReference>
<dbReference type="PANTHER" id="PTHR23502:SF51">
    <property type="entry name" value="QUINIDINE RESISTANCE PROTEIN 1-RELATED"/>
    <property type="match status" value="1"/>
</dbReference>
<comment type="caution">
    <text evidence="10">The sequence shown here is derived from an EMBL/GenBank/DDBJ whole genome shotgun (WGS) entry which is preliminary data.</text>
</comment>
<keyword evidence="11" id="KW-1185">Reference proteome</keyword>
<evidence type="ECO:0000256" key="5">
    <source>
        <dbReference type="ARBA" id="ARBA00023136"/>
    </source>
</evidence>
<accession>A0A8H7Q837</accession>
<dbReference type="CDD" id="cd17323">
    <property type="entry name" value="MFS_Tpo1_MDR_like"/>
    <property type="match status" value="1"/>
</dbReference>